<dbReference type="SUPFAM" id="SSF81321">
    <property type="entry name" value="Family A G protein-coupled receptor-like"/>
    <property type="match status" value="1"/>
</dbReference>
<reference evidence="1" key="1">
    <citation type="submission" date="2017-08" db="EMBL/GenBank/DDBJ databases">
        <authorList>
            <person name="de Groot N.N."/>
        </authorList>
    </citation>
    <scope>NUCLEOTIDE SEQUENCE [LARGE SCALE GENOMIC DNA]</scope>
    <source>
        <strain evidence="1">PX439</strain>
    </source>
</reference>
<dbReference type="InterPro" id="IPR002120">
    <property type="entry name" value="TRH_rcpt_1"/>
</dbReference>
<dbReference type="CTD" id="9821742"/>
<dbReference type="OMA" id="HICIMRR"/>
<evidence type="ECO:0000313" key="2">
    <source>
        <dbReference type="Proteomes" id="UP000216624"/>
    </source>
</evidence>
<organism evidence="1 2">
    <name type="scientific">Caenorhabditis remanei</name>
    <name type="common">Caenorhabditis vulgaris</name>
    <dbReference type="NCBI Taxonomy" id="31234"/>
    <lineage>
        <taxon>Eukaryota</taxon>
        <taxon>Metazoa</taxon>
        <taxon>Ecdysozoa</taxon>
        <taxon>Nematoda</taxon>
        <taxon>Chromadorea</taxon>
        <taxon>Rhabditida</taxon>
        <taxon>Rhabditina</taxon>
        <taxon>Rhabditomorpha</taxon>
        <taxon>Rhabditoidea</taxon>
        <taxon>Rhabditidae</taxon>
        <taxon>Peloderinae</taxon>
        <taxon>Caenorhabditis</taxon>
    </lineage>
</organism>
<sequence>MLNDTFRIVSNLTYEDDPCSISFLDQTFVKYPLMFIYSVVFILCLTGNLMTLLVMTTHPTMKTPTNFFLANLAAADLLVAIFCILQNMVHIVGLDHGNWPLGLVMCKLYLGLTNIMPCTSAGILVLVSMEKYIAVLHPLSGLKWLNPDNRLAATIIIWILSITVNFPYFLYAQNYEYLGVSACFRGAMPIWNSFSFVVWYLIPLMCLVIIYSRISHLLWTSDSNRQSSRQSHDSKRSLEEGNGNGYANTSAPGASWQMKNGRVVVYKQESLLNVPIKKKEPKEVKRPKDTEGRRKVVRLLVAVVVFFAVLTFPHHARLLYTSFQTGTICNSHWSMLAQPLSYILLFISSAINPFLYACLSKKFRSALSDVYNCRKGIFYRISRSRNRTLVSDVPLEDSRCPSPVPAIRMNRLR</sequence>
<dbReference type="OrthoDB" id="5964776at2759"/>
<proteinExistence type="predicted"/>
<dbReference type="InterPro" id="IPR000276">
    <property type="entry name" value="GPCR_Rhodpsn"/>
</dbReference>
<dbReference type="Pfam" id="PF00001">
    <property type="entry name" value="7tm_1"/>
    <property type="match status" value="1"/>
</dbReference>
<dbReference type="InterPro" id="IPR017452">
    <property type="entry name" value="GPCR_Rhodpsn_7TM"/>
</dbReference>
<dbReference type="HOGENOM" id="CLU_009579_6_3_1"/>
<dbReference type="PANTHER" id="PTHR46061">
    <property type="entry name" value="THYROTROPIN-RELEASING HORMONE RECEPTOR"/>
    <property type="match status" value="1"/>
</dbReference>
<keyword evidence="2" id="KW-1185">Reference proteome</keyword>
<protein>
    <submittedName>
        <fullName evidence="1">Uncharacterized protein</fullName>
    </submittedName>
</protein>
<feature type="non-terminal residue" evidence="1">
    <location>
        <position position="1"/>
    </location>
</feature>
<dbReference type="eggNOG" id="KOG3656">
    <property type="taxonomic scope" value="Eukaryota"/>
</dbReference>
<dbReference type="GO" id="GO:0004997">
    <property type="term" value="F:thyrotropin-releasing hormone receptor activity"/>
    <property type="evidence" value="ECO:0007669"/>
    <property type="project" value="InterPro"/>
</dbReference>
<comment type="caution">
    <text evidence="1">The sequence shown here is derived from an EMBL/GenBank/DDBJ whole genome shotgun (WGS) entry which is preliminary data.</text>
</comment>
<dbReference type="Gene3D" id="1.20.1070.10">
    <property type="entry name" value="Rhodopsin 7-helix transmembrane proteins"/>
    <property type="match status" value="1"/>
</dbReference>
<evidence type="ECO:0000313" key="1">
    <source>
        <dbReference type="EMBL" id="OZG03771.1"/>
    </source>
</evidence>
<gene>
    <name evidence="1" type="ORF">FL82_05516</name>
</gene>
<dbReference type="PROSITE" id="PS50262">
    <property type="entry name" value="G_PROTEIN_RECEP_F1_2"/>
    <property type="match status" value="1"/>
</dbReference>
<dbReference type="Proteomes" id="UP000216624">
    <property type="component" value="Unassembled WGS sequence"/>
</dbReference>
<dbReference type="EMBL" id="NMWX01000004">
    <property type="protein sequence ID" value="OZG03771.1"/>
    <property type="molecule type" value="Genomic_DNA"/>
</dbReference>
<dbReference type="PANTHER" id="PTHR46061:SF3">
    <property type="entry name" value="THYROTROPIN-RELEASING HORMONE RECEPTOR"/>
    <property type="match status" value="1"/>
</dbReference>
<dbReference type="STRING" id="31234.E3LG18"/>
<dbReference type="PRINTS" id="PR00237">
    <property type="entry name" value="GPCRRHODOPSN"/>
</dbReference>
<accession>A0A261B0K0</accession>
<dbReference type="GO" id="GO:0016020">
    <property type="term" value="C:membrane"/>
    <property type="evidence" value="ECO:0007669"/>
    <property type="project" value="UniProtKB-SubCell"/>
</dbReference>
<dbReference type="KEGG" id="crq:GCK72_005618"/>
<name>A0A261B0K0_CAERE</name>